<evidence type="ECO:0000256" key="1">
    <source>
        <dbReference type="SAM" id="Coils"/>
    </source>
</evidence>
<evidence type="ECO:0000313" key="4">
    <source>
        <dbReference type="Proteomes" id="UP001596337"/>
    </source>
</evidence>
<dbReference type="Pfam" id="PF13391">
    <property type="entry name" value="HNH_2"/>
    <property type="match status" value="1"/>
</dbReference>
<sequence>MSGRYYQASVRAALAAFCSGYCYFPGCGQRLLYYIDGKWVIGLEIAHIYSLEDNGPRSRPNMPREDRNDFKNLIYLCTLHHKLVDANDGMDYSPETLLKWKRDNESDEQIALHSKKPVTAEILERYINNAMAQREDAITEALDRLDQSGDRAAELIRELQAEIRALRAKGAVVDADTASMLSRAANKLTHLPESAELIQSAATKIDRSVKDASRLF</sequence>
<feature type="coiled-coil region" evidence="1">
    <location>
        <begin position="142"/>
        <end position="169"/>
    </location>
</feature>
<dbReference type="RefSeq" id="WP_345394612.1">
    <property type="nucleotide sequence ID" value="NZ_BAABLA010000022.1"/>
</dbReference>
<dbReference type="InterPro" id="IPR003615">
    <property type="entry name" value="HNH_nuc"/>
</dbReference>
<keyword evidence="3" id="KW-0540">Nuclease</keyword>
<gene>
    <name evidence="3" type="ORF">ACFQGD_08170</name>
</gene>
<accession>A0ABW2BVP4</accession>
<evidence type="ECO:0000259" key="2">
    <source>
        <dbReference type="Pfam" id="PF13391"/>
    </source>
</evidence>
<dbReference type="EMBL" id="JBHSXX010000001">
    <property type="protein sequence ID" value="MFC6867121.1"/>
    <property type="molecule type" value="Genomic_DNA"/>
</dbReference>
<keyword evidence="3" id="KW-0255">Endonuclease</keyword>
<reference evidence="4" key="1">
    <citation type="journal article" date="2019" name="Int. J. Syst. Evol. Microbiol.">
        <title>The Global Catalogue of Microorganisms (GCM) 10K type strain sequencing project: providing services to taxonomists for standard genome sequencing and annotation.</title>
        <authorList>
            <consortium name="The Broad Institute Genomics Platform"/>
            <consortium name="The Broad Institute Genome Sequencing Center for Infectious Disease"/>
            <person name="Wu L."/>
            <person name="Ma J."/>
        </authorList>
    </citation>
    <scope>NUCLEOTIDE SEQUENCE [LARGE SCALE GENOMIC DNA]</scope>
    <source>
        <strain evidence="4">KCTC 32255</strain>
    </source>
</reference>
<keyword evidence="3" id="KW-0378">Hydrolase</keyword>
<keyword evidence="4" id="KW-1185">Reference proteome</keyword>
<evidence type="ECO:0000313" key="3">
    <source>
        <dbReference type="EMBL" id="MFC6867121.1"/>
    </source>
</evidence>
<proteinExistence type="predicted"/>
<organism evidence="3 4">
    <name type="scientific">Haloechinothrix salitolerans</name>
    <dbReference type="NCBI Taxonomy" id="926830"/>
    <lineage>
        <taxon>Bacteria</taxon>
        <taxon>Bacillati</taxon>
        <taxon>Actinomycetota</taxon>
        <taxon>Actinomycetes</taxon>
        <taxon>Pseudonocardiales</taxon>
        <taxon>Pseudonocardiaceae</taxon>
        <taxon>Haloechinothrix</taxon>
    </lineage>
</organism>
<keyword evidence="1" id="KW-0175">Coiled coil</keyword>
<comment type="caution">
    <text evidence="3">The sequence shown here is derived from an EMBL/GenBank/DDBJ whole genome shotgun (WGS) entry which is preliminary data.</text>
</comment>
<feature type="domain" description="HNH nuclease" evidence="2">
    <location>
        <begin position="42"/>
        <end position="86"/>
    </location>
</feature>
<name>A0ABW2BVP4_9PSEU</name>
<protein>
    <submittedName>
        <fullName evidence="3">HNH endonuclease</fullName>
    </submittedName>
</protein>
<dbReference type="GO" id="GO:0004519">
    <property type="term" value="F:endonuclease activity"/>
    <property type="evidence" value="ECO:0007669"/>
    <property type="project" value="UniProtKB-KW"/>
</dbReference>
<dbReference type="Proteomes" id="UP001596337">
    <property type="component" value="Unassembled WGS sequence"/>
</dbReference>